<evidence type="ECO:0000256" key="4">
    <source>
        <dbReference type="PIRNR" id="PIRNR006181"/>
    </source>
</evidence>
<dbReference type="GO" id="GO:0002161">
    <property type="term" value="F:aminoacyl-tRNA deacylase activity"/>
    <property type="evidence" value="ECO:0007669"/>
    <property type="project" value="InterPro"/>
</dbReference>
<accession>A0A378MIT1</accession>
<gene>
    <name evidence="6" type="primary">ybaK</name>
    <name evidence="6" type="ORF">NCTC10815_02811</name>
</gene>
<dbReference type="PANTHER" id="PTHR30411:SF0">
    <property type="entry name" value="CYS-TRNA(PRO)_CYS-TRNA(CYS) DEACYLASE YBAK"/>
    <property type="match status" value="1"/>
</dbReference>
<dbReference type="NCBIfam" id="TIGR00011">
    <property type="entry name" value="YbaK_EbsC"/>
    <property type="match status" value="1"/>
</dbReference>
<evidence type="ECO:0000256" key="1">
    <source>
        <dbReference type="ARBA" id="ARBA00009798"/>
    </source>
</evidence>
<dbReference type="InterPro" id="IPR004369">
    <property type="entry name" value="Prolyl-tRNA_editing_YbaK/EbsC"/>
</dbReference>
<evidence type="ECO:0000256" key="2">
    <source>
        <dbReference type="ARBA" id="ARBA00022917"/>
    </source>
</evidence>
<evidence type="ECO:0000259" key="5">
    <source>
        <dbReference type="Pfam" id="PF04073"/>
    </source>
</evidence>
<dbReference type="Pfam" id="PF04073">
    <property type="entry name" value="tRNA_edit"/>
    <property type="match status" value="1"/>
</dbReference>
<keyword evidence="2 4" id="KW-0648">Protein biosynthesis</keyword>
<reference evidence="6 7" key="1">
    <citation type="submission" date="2018-06" db="EMBL/GenBank/DDBJ databases">
        <authorList>
            <consortium name="Pathogen Informatics"/>
            <person name="Doyle S."/>
        </authorList>
    </citation>
    <scope>NUCLEOTIDE SEQUENCE [LARGE SCALE GENOMIC DNA]</scope>
    <source>
        <strain evidence="7">NCTC 10815</strain>
    </source>
</reference>
<name>A0A378MIT1_LISGR</name>
<dbReference type="InterPro" id="IPR036754">
    <property type="entry name" value="YbaK/aa-tRNA-synt-asso_dom_sf"/>
</dbReference>
<dbReference type="GO" id="GO:0016829">
    <property type="term" value="F:lyase activity"/>
    <property type="evidence" value="ECO:0007669"/>
    <property type="project" value="UniProtKB-KW"/>
</dbReference>
<dbReference type="EC" id="4.2.-.-" evidence="4"/>
<dbReference type="GO" id="GO:0006412">
    <property type="term" value="P:translation"/>
    <property type="evidence" value="ECO:0007669"/>
    <property type="project" value="UniProtKB-KW"/>
</dbReference>
<dbReference type="PIRSF" id="PIRSF006181">
    <property type="entry name" value="EbsC_YbaK"/>
    <property type="match status" value="1"/>
</dbReference>
<keyword evidence="3 4" id="KW-0456">Lyase</keyword>
<organism evidence="6 7">
    <name type="scientific">Listeria grayi</name>
    <name type="common">Listeria murrayi</name>
    <dbReference type="NCBI Taxonomy" id="1641"/>
    <lineage>
        <taxon>Bacteria</taxon>
        <taxon>Bacillati</taxon>
        <taxon>Bacillota</taxon>
        <taxon>Bacilli</taxon>
        <taxon>Bacillales</taxon>
        <taxon>Listeriaceae</taxon>
        <taxon>Listeria</taxon>
    </lineage>
</organism>
<dbReference type="Proteomes" id="UP000254879">
    <property type="component" value="Unassembled WGS sequence"/>
</dbReference>
<evidence type="ECO:0000313" key="7">
    <source>
        <dbReference type="Proteomes" id="UP000254879"/>
    </source>
</evidence>
<dbReference type="AlphaFoldDB" id="A0A378MIT1"/>
<evidence type="ECO:0000313" key="6">
    <source>
        <dbReference type="EMBL" id="STY45433.1"/>
    </source>
</evidence>
<evidence type="ECO:0000256" key="3">
    <source>
        <dbReference type="ARBA" id="ARBA00023239"/>
    </source>
</evidence>
<dbReference type="CDD" id="cd00002">
    <property type="entry name" value="YbaK_deacylase"/>
    <property type="match status" value="1"/>
</dbReference>
<protein>
    <recommendedName>
        <fullName evidence="4">Cys-tRNA(Pro)/Cys-tRNA(Cys) deacylase</fullName>
        <ecNumber evidence="4">4.2.-.-</ecNumber>
    </recommendedName>
</protein>
<feature type="domain" description="YbaK/aminoacyl-tRNA synthetase-associated" evidence="5">
    <location>
        <begin position="31"/>
        <end position="146"/>
    </location>
</feature>
<comment type="similarity">
    <text evidence="1 4">Belongs to the prolyl-tRNA editing family. YbaK/EbsC subfamily.</text>
</comment>
<dbReference type="EMBL" id="UGPG01000001">
    <property type="protein sequence ID" value="STY45433.1"/>
    <property type="molecule type" value="Genomic_DNA"/>
</dbReference>
<dbReference type="Gene3D" id="3.90.960.10">
    <property type="entry name" value="YbaK/aminoacyl-tRNA synthetase-associated domain"/>
    <property type="match status" value="1"/>
</dbReference>
<dbReference type="RefSeq" id="WP_115346316.1">
    <property type="nucleotide sequence ID" value="NZ_JAASVE010000006.1"/>
</dbReference>
<dbReference type="SUPFAM" id="SSF55826">
    <property type="entry name" value="YbaK/ProRS associated domain"/>
    <property type="match status" value="1"/>
</dbReference>
<dbReference type="PANTHER" id="PTHR30411">
    <property type="entry name" value="CYTOPLASMIC PROTEIN"/>
    <property type="match status" value="1"/>
</dbReference>
<proteinExistence type="inferred from homology"/>
<dbReference type="InterPro" id="IPR007214">
    <property type="entry name" value="YbaK/aa-tRNA-synth-assoc-dom"/>
</dbReference>
<sequence length="156" mass="17356">MAHKTNACRRLDKLAIPYQLHEYDYSEEHLDAVHAAKENHIPVERLFKTLVAKGDKTGVTVACIPADQTIDLKNLAKISHNKKIEMLPLKELEKTTGYIRGGCSPIGMKKQFPTYLDQAAESQETIYISAGKRGLQLEIKPADLVKACPLTVAELT</sequence>